<evidence type="ECO:0000313" key="2">
    <source>
        <dbReference type="EMBL" id="EOH90917.1"/>
    </source>
</evidence>
<dbReference type="RefSeq" id="WP_010758433.1">
    <property type="nucleotide sequence ID" value="NZ_ASWD01000004.1"/>
</dbReference>
<dbReference type="PATRIC" id="fig|1158607.3.peg.3450"/>
<dbReference type="PANTHER" id="PTHR47738">
    <property type="entry name" value="PTS SYSTEM FRUCTOSE-LIKE EIIA COMPONENT-RELATED"/>
    <property type="match status" value="1"/>
</dbReference>
<accession>R2Q2X2</accession>
<reference evidence="2 3" key="1">
    <citation type="submission" date="2013-02" db="EMBL/GenBank/DDBJ databases">
        <title>The Genome Sequence of Enterococcus pallens BAA-351.</title>
        <authorList>
            <consortium name="The Broad Institute Genome Sequencing Platform"/>
            <consortium name="The Broad Institute Genome Sequencing Center for Infectious Disease"/>
            <person name="Earl A.M."/>
            <person name="Gilmore M.S."/>
            <person name="Lebreton F."/>
            <person name="Walker B."/>
            <person name="Young S.K."/>
            <person name="Zeng Q."/>
            <person name="Gargeya S."/>
            <person name="Fitzgerald M."/>
            <person name="Haas B."/>
            <person name="Abouelleil A."/>
            <person name="Alvarado L."/>
            <person name="Arachchi H.M."/>
            <person name="Berlin A.M."/>
            <person name="Chapman S.B."/>
            <person name="Dewar J."/>
            <person name="Goldberg J."/>
            <person name="Griggs A."/>
            <person name="Gujja S."/>
            <person name="Hansen M."/>
            <person name="Howarth C."/>
            <person name="Imamovic A."/>
            <person name="Larimer J."/>
            <person name="McCowan C."/>
            <person name="Murphy C."/>
            <person name="Neiman D."/>
            <person name="Pearson M."/>
            <person name="Priest M."/>
            <person name="Roberts A."/>
            <person name="Saif S."/>
            <person name="Shea T."/>
            <person name="Sisk P."/>
            <person name="Sykes S."/>
            <person name="Wortman J."/>
            <person name="Nusbaum C."/>
            <person name="Birren B."/>
        </authorList>
    </citation>
    <scope>NUCLEOTIDE SEQUENCE [LARGE SCALE GENOMIC DNA]</scope>
    <source>
        <strain evidence="2 3">ATCC BAA-351</strain>
    </source>
</reference>
<dbReference type="STRING" id="160454.RV10_GL002522"/>
<comment type="caution">
    <text evidence="2">The sequence shown here is derived from an EMBL/GenBank/DDBJ whole genome shotgun (WGS) entry which is preliminary data.</text>
</comment>
<evidence type="ECO:0000259" key="1">
    <source>
        <dbReference type="PROSITE" id="PS51094"/>
    </source>
</evidence>
<dbReference type="AlphaFoldDB" id="R2Q2X2"/>
<name>R2Q2X2_9ENTE</name>
<dbReference type="Proteomes" id="UP000013782">
    <property type="component" value="Unassembled WGS sequence"/>
</dbReference>
<dbReference type="InterPro" id="IPR002178">
    <property type="entry name" value="PTS_EIIA_type-2_dom"/>
</dbReference>
<dbReference type="PANTHER" id="PTHR47738:SF1">
    <property type="entry name" value="NITROGEN REGULATORY PROTEIN"/>
    <property type="match status" value="1"/>
</dbReference>
<dbReference type="Pfam" id="PF00359">
    <property type="entry name" value="PTS_EIIA_2"/>
    <property type="match status" value="1"/>
</dbReference>
<dbReference type="EMBL" id="AJAQ01000035">
    <property type="protein sequence ID" value="EOH90917.1"/>
    <property type="molecule type" value="Genomic_DNA"/>
</dbReference>
<dbReference type="InterPro" id="IPR051541">
    <property type="entry name" value="PTS_SugarTrans_NitroReg"/>
</dbReference>
<dbReference type="GO" id="GO:0030295">
    <property type="term" value="F:protein kinase activator activity"/>
    <property type="evidence" value="ECO:0007669"/>
    <property type="project" value="TreeGrafter"/>
</dbReference>
<dbReference type="HOGENOM" id="CLU_072531_7_0_9"/>
<keyword evidence="3" id="KW-1185">Reference proteome</keyword>
<organism evidence="2 3">
    <name type="scientific">Enterococcus pallens ATCC BAA-351</name>
    <dbReference type="NCBI Taxonomy" id="1158607"/>
    <lineage>
        <taxon>Bacteria</taxon>
        <taxon>Bacillati</taxon>
        <taxon>Bacillota</taxon>
        <taxon>Bacilli</taxon>
        <taxon>Lactobacillales</taxon>
        <taxon>Enterococcaceae</taxon>
        <taxon>Enterococcus</taxon>
    </lineage>
</organism>
<gene>
    <name evidence="2" type="ORF">UAU_03456</name>
</gene>
<dbReference type="PROSITE" id="PS51094">
    <property type="entry name" value="PTS_EIIA_TYPE_2"/>
    <property type="match status" value="1"/>
</dbReference>
<dbReference type="eggNOG" id="COG1762">
    <property type="taxonomic scope" value="Bacteria"/>
</dbReference>
<feature type="domain" description="PTS EIIA type-2" evidence="1">
    <location>
        <begin position="1"/>
        <end position="140"/>
    </location>
</feature>
<evidence type="ECO:0000313" key="3">
    <source>
        <dbReference type="Proteomes" id="UP000013782"/>
    </source>
</evidence>
<dbReference type="InterPro" id="IPR016152">
    <property type="entry name" value="PTrfase/Anion_transptr"/>
</dbReference>
<dbReference type="Gene3D" id="3.40.930.10">
    <property type="entry name" value="Mannitol-specific EII, Chain A"/>
    <property type="match status" value="1"/>
</dbReference>
<sequence length="142" mass="16203">MNDKLIQIFFDSSLTSKAEVFQLIAEQANPAKKEELYNLLQNRETVGSTLIAENIVLPHLESEAVLKSQVLFLKFRQEIDWGEQTGPVKLAIAIILKKQEEQAVKVAISQLTRTLADEEYLAELLLAEEPEAFNQLIRRKHE</sequence>
<protein>
    <recommendedName>
        <fullName evidence="1">PTS EIIA type-2 domain-containing protein</fullName>
    </recommendedName>
</protein>
<dbReference type="SUPFAM" id="SSF55804">
    <property type="entry name" value="Phoshotransferase/anion transport protein"/>
    <property type="match status" value="1"/>
</dbReference>
<proteinExistence type="predicted"/>